<sequence>MVIENAIITIDPENAEAFEGAVAKATPIFRAAPGCRGLALHRIVGDGSQYRLLVQWDTVEHHVPMFWESAGFAEWQTLTAHYFTATPLLEYNEPVETYF</sequence>
<dbReference type="GO" id="GO:0004497">
    <property type="term" value="F:monooxygenase activity"/>
    <property type="evidence" value="ECO:0007669"/>
    <property type="project" value="UniProtKB-KW"/>
</dbReference>
<evidence type="ECO:0000313" key="3">
    <source>
        <dbReference type="Proteomes" id="UP001139451"/>
    </source>
</evidence>
<evidence type="ECO:0000313" key="2">
    <source>
        <dbReference type="EMBL" id="MCP3731382.1"/>
    </source>
</evidence>
<dbReference type="RefSeq" id="WP_254293938.1">
    <property type="nucleotide sequence ID" value="NZ_JAMLDX010000009.1"/>
</dbReference>
<accession>A0A9X2KM73</accession>
<evidence type="ECO:0000259" key="1">
    <source>
        <dbReference type="PROSITE" id="PS51725"/>
    </source>
</evidence>
<dbReference type="EMBL" id="JAMLDX010000009">
    <property type="protein sequence ID" value="MCP3731382.1"/>
    <property type="molecule type" value="Genomic_DNA"/>
</dbReference>
<comment type="caution">
    <text evidence="2">The sequence shown here is derived from an EMBL/GenBank/DDBJ whole genome shotgun (WGS) entry which is preliminary data.</text>
</comment>
<protein>
    <submittedName>
        <fullName evidence="2">Antibiotic biosynthesis monooxygenase</fullName>
    </submittedName>
</protein>
<keyword evidence="2" id="KW-0503">Monooxygenase</keyword>
<dbReference type="PROSITE" id="PS51725">
    <property type="entry name" value="ABM"/>
    <property type="match status" value="1"/>
</dbReference>
<dbReference type="InterPro" id="IPR011008">
    <property type="entry name" value="Dimeric_a/b-barrel"/>
</dbReference>
<keyword evidence="3" id="KW-1185">Reference proteome</keyword>
<dbReference type="Proteomes" id="UP001139451">
    <property type="component" value="Unassembled WGS sequence"/>
</dbReference>
<proteinExistence type="predicted"/>
<feature type="domain" description="ABM" evidence="1">
    <location>
        <begin position="2"/>
        <end position="92"/>
    </location>
</feature>
<keyword evidence="2" id="KW-0560">Oxidoreductase</keyword>
<dbReference type="AlphaFoldDB" id="A0A9X2KM73"/>
<dbReference type="InterPro" id="IPR007138">
    <property type="entry name" value="ABM_dom"/>
</dbReference>
<dbReference type="Gene3D" id="3.30.70.100">
    <property type="match status" value="1"/>
</dbReference>
<name>A0A9X2KM73_9SPHN</name>
<reference evidence="2" key="1">
    <citation type="submission" date="2022-05" db="EMBL/GenBank/DDBJ databases">
        <title>Sphingomonas sp. strain MG17 Genome sequencing and assembly.</title>
        <authorList>
            <person name="Kim I."/>
        </authorList>
    </citation>
    <scope>NUCLEOTIDE SEQUENCE</scope>
    <source>
        <strain evidence="2">MG17</strain>
    </source>
</reference>
<gene>
    <name evidence="2" type="ORF">M9978_13195</name>
</gene>
<dbReference type="SUPFAM" id="SSF54909">
    <property type="entry name" value="Dimeric alpha+beta barrel"/>
    <property type="match status" value="1"/>
</dbReference>
<dbReference type="Pfam" id="PF03992">
    <property type="entry name" value="ABM"/>
    <property type="match status" value="1"/>
</dbReference>
<organism evidence="2 3">
    <name type="scientific">Sphingomonas tagetis</name>
    <dbReference type="NCBI Taxonomy" id="2949092"/>
    <lineage>
        <taxon>Bacteria</taxon>
        <taxon>Pseudomonadati</taxon>
        <taxon>Pseudomonadota</taxon>
        <taxon>Alphaproteobacteria</taxon>
        <taxon>Sphingomonadales</taxon>
        <taxon>Sphingomonadaceae</taxon>
        <taxon>Sphingomonas</taxon>
    </lineage>
</organism>